<evidence type="ECO:0000313" key="7">
    <source>
        <dbReference type="EMBL" id="MBB5080925.1"/>
    </source>
</evidence>
<dbReference type="InterPro" id="IPR050446">
    <property type="entry name" value="FAD-oxidoreductase/Apoptosis"/>
</dbReference>
<dbReference type="PRINTS" id="PR00368">
    <property type="entry name" value="FADPNR"/>
</dbReference>
<evidence type="ECO:0000259" key="6">
    <source>
        <dbReference type="Pfam" id="PF14759"/>
    </source>
</evidence>
<dbReference type="Pfam" id="PF07992">
    <property type="entry name" value="Pyr_redox_2"/>
    <property type="match status" value="1"/>
</dbReference>
<dbReference type="SUPFAM" id="SSF51905">
    <property type="entry name" value="FAD/NAD(P)-binding domain"/>
    <property type="match status" value="2"/>
</dbReference>
<evidence type="ECO:0000256" key="1">
    <source>
        <dbReference type="ARBA" id="ARBA00001974"/>
    </source>
</evidence>
<dbReference type="SUPFAM" id="SSF55424">
    <property type="entry name" value="FAD/NAD-linked reductases, dimerisation (C-terminal) domain"/>
    <property type="match status" value="1"/>
</dbReference>
<dbReference type="Proteomes" id="UP000568380">
    <property type="component" value="Unassembled WGS sequence"/>
</dbReference>
<keyword evidence="3" id="KW-0274">FAD</keyword>
<dbReference type="Gene3D" id="3.50.50.60">
    <property type="entry name" value="FAD/NAD(P)-binding domain"/>
    <property type="match status" value="2"/>
</dbReference>
<keyword evidence="8" id="KW-1185">Reference proteome</keyword>
<protein>
    <submittedName>
        <fullName evidence="7">NADPH-dependent 2,4-dienoyl-CoA reductase/sulfur reductase-like enzyme</fullName>
    </submittedName>
</protein>
<gene>
    <name evidence="7" type="ORF">HNR40_006414</name>
</gene>
<keyword evidence="4" id="KW-0560">Oxidoreductase</keyword>
<evidence type="ECO:0000313" key="8">
    <source>
        <dbReference type="Proteomes" id="UP000568380"/>
    </source>
</evidence>
<accession>A0A7W8A7D0</accession>
<dbReference type="GO" id="GO:0005737">
    <property type="term" value="C:cytoplasm"/>
    <property type="evidence" value="ECO:0007669"/>
    <property type="project" value="TreeGrafter"/>
</dbReference>
<evidence type="ECO:0000256" key="2">
    <source>
        <dbReference type="ARBA" id="ARBA00022630"/>
    </source>
</evidence>
<keyword evidence="2" id="KW-0285">Flavoprotein</keyword>
<feature type="domain" description="Reductase C-terminal" evidence="6">
    <location>
        <begin position="319"/>
        <end position="384"/>
    </location>
</feature>
<dbReference type="Pfam" id="PF14759">
    <property type="entry name" value="Reductase_C"/>
    <property type="match status" value="1"/>
</dbReference>
<evidence type="ECO:0000256" key="4">
    <source>
        <dbReference type="ARBA" id="ARBA00023002"/>
    </source>
</evidence>
<proteinExistence type="predicted"/>
<dbReference type="InterPro" id="IPR036188">
    <property type="entry name" value="FAD/NAD-bd_sf"/>
</dbReference>
<dbReference type="RefSeq" id="WP_312896588.1">
    <property type="nucleotide sequence ID" value="NZ_JACHIN010000009.1"/>
</dbReference>
<sequence length="387" mass="40870">MFTGLGAALNVLIVGASIGGLTVAEVLRRRGFDGAITLVGEERHPPYDRPPLSKQVLTGSWPAERTRLLGSDALDGLGVEWVLGRRAVHLDRGGRVVALDDGRRLPYDRLVIATGLTPRLLPGQPVLDGLRTLRTIDDALALRGELKDAARVAVVGAGVLGCEVAAGARTLGLEVTLVDPAPAPMARHLGARLGALVARTHRGHGVDVRVSSEVHAFTGTAGRVDGLELTGGEKIRADLVIVTIGAIPATGWLIGSGLDLSDGVTCDAYGQAAPGVYAVGDVARFPTGRVESRTNATEQAVAVAGNILGDERPFSSIPYFWTDQYDVKLQIHGRIGHDDRIRWIEGEPGAGRWVALAENGDEVTAAIGWKHARGVRLAREQISALSR</sequence>
<dbReference type="PRINTS" id="PR00411">
    <property type="entry name" value="PNDRDTASEI"/>
</dbReference>
<dbReference type="InterPro" id="IPR023753">
    <property type="entry name" value="FAD/NAD-binding_dom"/>
</dbReference>
<name>A0A7W8A7D0_9ACTN</name>
<evidence type="ECO:0000256" key="3">
    <source>
        <dbReference type="ARBA" id="ARBA00022827"/>
    </source>
</evidence>
<dbReference type="EMBL" id="JACHIN010000009">
    <property type="protein sequence ID" value="MBB5080925.1"/>
    <property type="molecule type" value="Genomic_DNA"/>
</dbReference>
<comment type="cofactor">
    <cofactor evidence="1">
        <name>FAD</name>
        <dbReference type="ChEBI" id="CHEBI:57692"/>
    </cofactor>
</comment>
<dbReference type="PANTHER" id="PTHR43557">
    <property type="entry name" value="APOPTOSIS-INDUCING FACTOR 1"/>
    <property type="match status" value="1"/>
</dbReference>
<organism evidence="7 8">
    <name type="scientific">Nonomuraea endophytica</name>
    <dbReference type="NCBI Taxonomy" id="714136"/>
    <lineage>
        <taxon>Bacteria</taxon>
        <taxon>Bacillati</taxon>
        <taxon>Actinomycetota</taxon>
        <taxon>Actinomycetes</taxon>
        <taxon>Streptosporangiales</taxon>
        <taxon>Streptosporangiaceae</taxon>
        <taxon>Nonomuraea</taxon>
    </lineage>
</organism>
<dbReference type="InterPro" id="IPR016156">
    <property type="entry name" value="FAD/NAD-linked_Rdtase_dimer_sf"/>
</dbReference>
<feature type="domain" description="FAD/NAD(P)-binding" evidence="5">
    <location>
        <begin position="10"/>
        <end position="300"/>
    </location>
</feature>
<dbReference type="AlphaFoldDB" id="A0A7W8A7D0"/>
<reference evidence="7 8" key="1">
    <citation type="submission" date="2020-08" db="EMBL/GenBank/DDBJ databases">
        <title>Genomic Encyclopedia of Type Strains, Phase IV (KMG-IV): sequencing the most valuable type-strain genomes for metagenomic binning, comparative biology and taxonomic classification.</title>
        <authorList>
            <person name="Goeker M."/>
        </authorList>
    </citation>
    <scope>NUCLEOTIDE SEQUENCE [LARGE SCALE GENOMIC DNA]</scope>
    <source>
        <strain evidence="7 8">DSM 45385</strain>
    </source>
</reference>
<dbReference type="Gene3D" id="3.30.390.30">
    <property type="match status" value="1"/>
</dbReference>
<comment type="caution">
    <text evidence="7">The sequence shown here is derived from an EMBL/GenBank/DDBJ whole genome shotgun (WGS) entry which is preliminary data.</text>
</comment>
<dbReference type="GO" id="GO:0016651">
    <property type="term" value="F:oxidoreductase activity, acting on NAD(P)H"/>
    <property type="evidence" value="ECO:0007669"/>
    <property type="project" value="TreeGrafter"/>
</dbReference>
<dbReference type="InterPro" id="IPR028202">
    <property type="entry name" value="Reductase_C"/>
</dbReference>
<evidence type="ECO:0000259" key="5">
    <source>
        <dbReference type="Pfam" id="PF07992"/>
    </source>
</evidence>
<dbReference type="PANTHER" id="PTHR43557:SF2">
    <property type="entry name" value="RIESKE DOMAIN-CONTAINING PROTEIN-RELATED"/>
    <property type="match status" value="1"/>
</dbReference>